<reference evidence="1 2" key="1">
    <citation type="submission" date="2018-05" db="EMBL/GenBank/DDBJ databases">
        <title>Legionella qingyii sp.nov., whole genome shotgun sequence.</title>
        <authorList>
            <person name="Wu H."/>
            <person name="Zhu Q."/>
            <person name="Hu C."/>
        </authorList>
    </citation>
    <scope>NUCLEOTIDE SEQUENCE [LARGE SCALE GENOMIC DNA]</scope>
    <source>
        <strain evidence="1 2">HEB18</strain>
    </source>
</reference>
<protein>
    <submittedName>
        <fullName evidence="1">Uncharacterized protein</fullName>
    </submittedName>
</protein>
<evidence type="ECO:0000313" key="1">
    <source>
        <dbReference type="EMBL" id="PWY54487.1"/>
    </source>
</evidence>
<comment type="caution">
    <text evidence="1">The sequence shown here is derived from an EMBL/GenBank/DDBJ whole genome shotgun (WGS) entry which is preliminary data.</text>
</comment>
<dbReference type="EMBL" id="QHJG01000033">
    <property type="protein sequence ID" value="PWY54487.1"/>
    <property type="molecule type" value="Genomic_DNA"/>
</dbReference>
<name>A0A317U108_9GAMM</name>
<sequence>MDFVVNFQSVAHGPLTTTFFVTFAILAFESRTPPSEVFATNVGVKKDLAFSYEKNVVVIIRRNEKEQVISSAM</sequence>
<dbReference type="AlphaFoldDB" id="A0A317U108"/>
<accession>A0A317U108</accession>
<organism evidence="1 2">
    <name type="scientific">Legionella qingyii</name>
    <dbReference type="NCBI Taxonomy" id="2184757"/>
    <lineage>
        <taxon>Bacteria</taxon>
        <taxon>Pseudomonadati</taxon>
        <taxon>Pseudomonadota</taxon>
        <taxon>Gammaproteobacteria</taxon>
        <taxon>Legionellales</taxon>
        <taxon>Legionellaceae</taxon>
        <taxon>Legionella</taxon>
    </lineage>
</organism>
<evidence type="ECO:0000313" key="2">
    <source>
        <dbReference type="Proteomes" id="UP000247152"/>
    </source>
</evidence>
<gene>
    <name evidence="1" type="ORF">DGG96_16765</name>
</gene>
<dbReference type="Proteomes" id="UP000247152">
    <property type="component" value="Unassembled WGS sequence"/>
</dbReference>
<proteinExistence type="predicted"/>